<organism evidence="11">
    <name type="scientific">Caenorhabditis brenneri</name>
    <name type="common">Nematode worm</name>
    <dbReference type="NCBI Taxonomy" id="135651"/>
    <lineage>
        <taxon>Eukaryota</taxon>
        <taxon>Metazoa</taxon>
        <taxon>Ecdysozoa</taxon>
        <taxon>Nematoda</taxon>
        <taxon>Chromadorea</taxon>
        <taxon>Rhabditida</taxon>
        <taxon>Rhabditina</taxon>
        <taxon>Rhabditomorpha</taxon>
        <taxon>Rhabditoidea</taxon>
        <taxon>Rhabditidae</taxon>
        <taxon>Peloderinae</taxon>
        <taxon>Caenorhabditis</taxon>
    </lineage>
</organism>
<comment type="pathway">
    <text evidence="2">Glycolipid biosynthesis; glycosylphosphatidylinositol-anchor biosynthesis.</text>
</comment>
<name>G0NWW7_CAEBE</name>
<evidence type="ECO:0000259" key="9">
    <source>
        <dbReference type="PROSITE" id="PS50181"/>
    </source>
</evidence>
<evidence type="ECO:0000256" key="1">
    <source>
        <dbReference type="ARBA" id="ARBA00004141"/>
    </source>
</evidence>
<dbReference type="UniPathway" id="UPA00196"/>
<dbReference type="STRING" id="135651.G0NWW7"/>
<evidence type="ECO:0000256" key="4">
    <source>
        <dbReference type="ARBA" id="ARBA00022502"/>
    </source>
</evidence>
<feature type="domain" description="F-box" evidence="9">
    <location>
        <begin position="3"/>
        <end position="48"/>
    </location>
</feature>
<evidence type="ECO:0000256" key="6">
    <source>
        <dbReference type="ARBA" id="ARBA00022989"/>
    </source>
</evidence>
<dbReference type="HOGENOM" id="CLU_448518_0_0_1"/>
<evidence type="ECO:0000256" key="7">
    <source>
        <dbReference type="ARBA" id="ARBA00023136"/>
    </source>
</evidence>
<dbReference type="FunCoup" id="G0NWW7">
    <property type="interactions" value="2888"/>
</dbReference>
<feature type="transmembrane region" description="Helical" evidence="8">
    <location>
        <begin position="513"/>
        <end position="530"/>
    </location>
</feature>
<feature type="transmembrane region" description="Helical" evidence="8">
    <location>
        <begin position="463"/>
        <end position="481"/>
    </location>
</feature>
<feature type="transmembrane region" description="Helical" evidence="8">
    <location>
        <begin position="542"/>
        <end position="561"/>
    </location>
</feature>
<keyword evidence="6 8" id="KW-1133">Transmembrane helix</keyword>
<keyword evidence="7 8" id="KW-0472">Membrane</keyword>
<dbReference type="Proteomes" id="UP000008068">
    <property type="component" value="Unassembled WGS sequence"/>
</dbReference>
<evidence type="ECO:0000256" key="2">
    <source>
        <dbReference type="ARBA" id="ARBA00004687"/>
    </source>
</evidence>
<dbReference type="InterPro" id="IPR009450">
    <property type="entry name" value="Plno_GlcNAc_GPI2"/>
</dbReference>
<comment type="subcellular location">
    <subcellularLocation>
        <location evidence="1">Membrane</location>
        <topology evidence="1">Multi-pass membrane protein</topology>
    </subcellularLocation>
</comment>
<sequence length="609" mass="70917">MTTIPLFRFPCLVQESLFKILEYPDIFQLSFCSEKTKSAIKKFRWKTVAGILFHFRQDLATIALIFPNKDYKIVMELMKSPIPITFLPIFKKGSELEFFVRLQRHALDLFSKTPNLFFYYVTDDCTKFKQVESVRRARFPSDVKVEHLEEFIKNHQELQYLTLDKQVTGEILPTSNINDIKSLWILEPSLNFDTFLLNFRGENVALFTPVGYESHIENMIENWLNGRYSENLRVVFIASKERDFPDFGLVDKFEFMEYFSIWDEDETPPIYECDEVMQFQFSLEPDVFDCREAAFIRRELDGKSALASFRYEPHYFVFYVWVCVRQMTSPTGWQKILYKKQPFPDNYSGGDAQFLKELKKNVSVVHYDYRSAVFGCMNFLTHLDMLTMYFVLFLNILHANWSINVLYTVFTSTILFYFFFCEYLSSNPANGKEHGRTIVTLFLFAYAFTPVIRTLTTSISTDTIYATSIITAILSCFFHDYGVKAPVVSYPTSVSSGLSSAIFLLSRLEDDKPTLLLLVVAFTLHAYGAEFRNRLFHVYPRFSSFAFCLLSSFSIYCISAFSVELSVFWALLHVFILFICPLILVLKQTGKCTIHGPWDEAVPIKSVKN</sequence>
<feature type="transmembrane region" description="Helical" evidence="8">
    <location>
        <begin position="567"/>
        <end position="586"/>
    </location>
</feature>
<dbReference type="GO" id="GO:0006506">
    <property type="term" value="P:GPI anchor biosynthetic process"/>
    <property type="evidence" value="ECO:0007669"/>
    <property type="project" value="UniProtKB-UniPathway"/>
</dbReference>
<dbReference type="PANTHER" id="PTHR12982">
    <property type="entry name" value="PHOSPHATIDYLINOSITOL GLYCAN, CLASS C"/>
    <property type="match status" value="1"/>
</dbReference>
<dbReference type="InParanoid" id="G0NWW7"/>
<dbReference type="OrthoDB" id="196709at2759"/>
<dbReference type="InterPro" id="IPR001810">
    <property type="entry name" value="F-box_dom"/>
</dbReference>
<keyword evidence="4" id="KW-0337">GPI-anchor biosynthesis</keyword>
<feature type="transmembrane region" description="Helical" evidence="8">
    <location>
        <begin position="437"/>
        <end position="456"/>
    </location>
</feature>
<dbReference type="PANTHER" id="PTHR12982:SF0">
    <property type="entry name" value="PHOSPHATIDYLINOSITOL N-ACETYLGLUCOSAMINYLTRANSFERASE SUBUNIT C"/>
    <property type="match status" value="1"/>
</dbReference>
<feature type="transmembrane region" description="Helical" evidence="8">
    <location>
        <begin position="404"/>
        <end position="425"/>
    </location>
</feature>
<keyword evidence="5 8" id="KW-0812">Transmembrane</keyword>
<dbReference type="PROSITE" id="PS50181">
    <property type="entry name" value="FBOX"/>
    <property type="match status" value="1"/>
</dbReference>
<feature type="transmembrane region" description="Helical" evidence="8">
    <location>
        <begin position="379"/>
        <end position="397"/>
    </location>
</feature>
<evidence type="ECO:0000256" key="3">
    <source>
        <dbReference type="ARBA" id="ARBA00008321"/>
    </source>
</evidence>
<evidence type="ECO:0000313" key="11">
    <source>
        <dbReference type="Proteomes" id="UP000008068"/>
    </source>
</evidence>
<keyword evidence="11" id="KW-1185">Reference proteome</keyword>
<dbReference type="eggNOG" id="KOG3059">
    <property type="taxonomic scope" value="Eukaryota"/>
</dbReference>
<gene>
    <name evidence="10" type="ORF">CAEBREN_10573</name>
</gene>
<comment type="similarity">
    <text evidence="3">Belongs to the PIGC family.</text>
</comment>
<dbReference type="AlphaFoldDB" id="G0NWW7"/>
<dbReference type="Pfam" id="PF06432">
    <property type="entry name" value="GPI2"/>
    <property type="match status" value="1"/>
</dbReference>
<dbReference type="GO" id="GO:0000506">
    <property type="term" value="C:glycosylphosphatidylinositol-N-acetylglucosaminyltransferase (GPI-GnT) complex"/>
    <property type="evidence" value="ECO:0007669"/>
    <property type="project" value="TreeGrafter"/>
</dbReference>
<reference evidence="11" key="1">
    <citation type="submission" date="2011-07" db="EMBL/GenBank/DDBJ databases">
        <authorList>
            <consortium name="Caenorhabditis brenneri Sequencing and Analysis Consortium"/>
            <person name="Wilson R.K."/>
        </authorList>
    </citation>
    <scope>NUCLEOTIDE SEQUENCE [LARGE SCALE GENOMIC DNA]</scope>
    <source>
        <strain evidence="11">PB2801</strain>
    </source>
</reference>
<protein>
    <recommendedName>
        <fullName evidence="9">F-box domain-containing protein</fullName>
    </recommendedName>
</protein>
<evidence type="ECO:0000256" key="5">
    <source>
        <dbReference type="ARBA" id="ARBA00022692"/>
    </source>
</evidence>
<accession>G0NWW7</accession>
<evidence type="ECO:0000256" key="8">
    <source>
        <dbReference type="SAM" id="Phobius"/>
    </source>
</evidence>
<proteinExistence type="inferred from homology"/>
<evidence type="ECO:0000313" key="10">
    <source>
        <dbReference type="EMBL" id="EGT39295.1"/>
    </source>
</evidence>
<dbReference type="EMBL" id="GL379967">
    <property type="protein sequence ID" value="EGT39295.1"/>
    <property type="molecule type" value="Genomic_DNA"/>
</dbReference>